<protein>
    <submittedName>
        <fullName evidence="1">Uncharacterized protein</fullName>
    </submittedName>
</protein>
<dbReference type="Proteomes" id="UP000798662">
    <property type="component" value="Chromosome 1"/>
</dbReference>
<sequence length="180" mass="18033">MALSLKTFLGAAIATAAVLVATTSAAIGAAAAPSPASCFTPYDERLLGRSFTLGPDGGCASASRRATTYVTLTAGRITYDELTPAGGRLRSTVLTYGQSWLAPTITTIGGGRGGSAGVTAAAWGPAHRRAFVAGLSRMVRGVDAMSRGGCGGTNAPLSSAVAFLRVLAYQYALPAAEGVC</sequence>
<evidence type="ECO:0000313" key="1">
    <source>
        <dbReference type="EMBL" id="KAK1860008.1"/>
    </source>
</evidence>
<comment type="caution">
    <text evidence="1">The sequence shown here is derived from an EMBL/GenBank/DDBJ whole genome shotgun (WGS) entry which is preliminary data.</text>
</comment>
<reference evidence="1" key="1">
    <citation type="submission" date="2019-11" db="EMBL/GenBank/DDBJ databases">
        <title>Nori genome reveals adaptations in red seaweeds to the harsh intertidal environment.</title>
        <authorList>
            <person name="Wang D."/>
            <person name="Mao Y."/>
        </authorList>
    </citation>
    <scope>NUCLEOTIDE SEQUENCE</scope>
    <source>
        <tissue evidence="1">Gametophyte</tissue>
    </source>
</reference>
<organism evidence="1 2">
    <name type="scientific">Pyropia yezoensis</name>
    <name type="common">Susabi-nori</name>
    <name type="synonym">Porphyra yezoensis</name>
    <dbReference type="NCBI Taxonomy" id="2788"/>
    <lineage>
        <taxon>Eukaryota</taxon>
        <taxon>Rhodophyta</taxon>
        <taxon>Bangiophyceae</taxon>
        <taxon>Bangiales</taxon>
        <taxon>Bangiaceae</taxon>
        <taxon>Pyropia</taxon>
    </lineage>
</organism>
<proteinExistence type="predicted"/>
<gene>
    <name evidence="1" type="ORF">I4F81_002600</name>
</gene>
<keyword evidence="2" id="KW-1185">Reference proteome</keyword>
<name>A0ACC3BQX3_PYRYE</name>
<evidence type="ECO:0000313" key="2">
    <source>
        <dbReference type="Proteomes" id="UP000798662"/>
    </source>
</evidence>
<accession>A0ACC3BQX3</accession>
<dbReference type="EMBL" id="CM020618">
    <property type="protein sequence ID" value="KAK1860008.1"/>
    <property type="molecule type" value="Genomic_DNA"/>
</dbReference>